<dbReference type="InterPro" id="IPR024079">
    <property type="entry name" value="MetalloPept_cat_dom_sf"/>
</dbReference>
<dbReference type="Pfam" id="PF01400">
    <property type="entry name" value="Astacin"/>
    <property type="match status" value="1"/>
</dbReference>
<dbReference type="PANTHER" id="PTHR10127">
    <property type="entry name" value="DISCOIDIN, CUB, EGF, LAMININ , AND ZINC METALLOPROTEASE DOMAIN CONTAINING"/>
    <property type="match status" value="1"/>
</dbReference>
<keyword evidence="2 8" id="KW-0479">Metal-binding</keyword>
<keyword evidence="8" id="KW-0378">Hydrolase</keyword>
<dbReference type="AlphaFoldDB" id="A0A0N4Z7F4"/>
<evidence type="ECO:0000256" key="1">
    <source>
        <dbReference type="ARBA" id="ARBA00022536"/>
    </source>
</evidence>
<feature type="domain" description="EGF-like" evidence="9">
    <location>
        <begin position="227"/>
        <end position="267"/>
    </location>
</feature>
<protein>
    <recommendedName>
        <fullName evidence="8">Metalloendopeptidase</fullName>
        <ecNumber evidence="8">3.4.24.-</ecNumber>
    </recommendedName>
</protein>
<dbReference type="InterPro" id="IPR035914">
    <property type="entry name" value="Sperma_CUB_dom_sf"/>
</dbReference>
<evidence type="ECO:0000259" key="9">
    <source>
        <dbReference type="PROSITE" id="PS50026"/>
    </source>
</evidence>
<evidence type="ECO:0000256" key="2">
    <source>
        <dbReference type="ARBA" id="ARBA00022723"/>
    </source>
</evidence>
<dbReference type="InterPro" id="IPR001506">
    <property type="entry name" value="Peptidase_M12A"/>
</dbReference>
<accession>A0A0N4Z7F4</accession>
<organism evidence="11 12">
    <name type="scientific">Parastrongyloides trichosuri</name>
    <name type="common">Possum-specific nematode worm</name>
    <dbReference type="NCBI Taxonomy" id="131310"/>
    <lineage>
        <taxon>Eukaryota</taxon>
        <taxon>Metazoa</taxon>
        <taxon>Ecdysozoa</taxon>
        <taxon>Nematoda</taxon>
        <taxon>Chromadorea</taxon>
        <taxon>Rhabditida</taxon>
        <taxon>Tylenchina</taxon>
        <taxon>Panagrolaimomorpha</taxon>
        <taxon>Strongyloidoidea</taxon>
        <taxon>Strongyloididae</taxon>
        <taxon>Parastrongyloides</taxon>
    </lineage>
</organism>
<reference evidence="12" key="1">
    <citation type="submission" date="2017-02" db="UniProtKB">
        <authorList>
            <consortium name="WormBaseParasite"/>
        </authorList>
    </citation>
    <scope>IDENTIFICATION</scope>
</reference>
<evidence type="ECO:0000256" key="4">
    <source>
        <dbReference type="ARBA" id="ARBA00023049"/>
    </source>
</evidence>
<evidence type="ECO:0000256" key="5">
    <source>
        <dbReference type="ARBA" id="ARBA00023157"/>
    </source>
</evidence>
<dbReference type="InterPro" id="IPR000742">
    <property type="entry name" value="EGF"/>
</dbReference>
<dbReference type="PROSITE" id="PS50026">
    <property type="entry name" value="EGF_3"/>
    <property type="match status" value="1"/>
</dbReference>
<proteinExistence type="predicted"/>
<dbReference type="GO" id="GO:0004222">
    <property type="term" value="F:metalloendopeptidase activity"/>
    <property type="evidence" value="ECO:0007669"/>
    <property type="project" value="UniProtKB-UniRule"/>
</dbReference>
<evidence type="ECO:0000256" key="6">
    <source>
        <dbReference type="PROSITE-ProRule" id="PRU00076"/>
    </source>
</evidence>
<dbReference type="GO" id="GO:0006508">
    <property type="term" value="P:proteolysis"/>
    <property type="evidence" value="ECO:0007669"/>
    <property type="project" value="UniProtKB-KW"/>
</dbReference>
<dbReference type="Gene3D" id="3.40.390.10">
    <property type="entry name" value="Collagenase (Catalytic Domain)"/>
    <property type="match status" value="1"/>
</dbReference>
<feature type="chain" id="PRO_5005733358" description="Metalloendopeptidase" evidence="8">
    <location>
        <begin position="19"/>
        <end position="384"/>
    </location>
</feature>
<keyword evidence="3 8" id="KW-0862">Zinc</keyword>
<keyword evidence="8" id="KW-0645">Protease</keyword>
<evidence type="ECO:0000313" key="12">
    <source>
        <dbReference type="WBParaSite" id="PTRK_0000310500.1"/>
    </source>
</evidence>
<feature type="signal peptide" evidence="8">
    <location>
        <begin position="1"/>
        <end position="18"/>
    </location>
</feature>
<dbReference type="EC" id="3.4.24.-" evidence="8"/>
<keyword evidence="5 6" id="KW-1015">Disulfide bond</keyword>
<evidence type="ECO:0000313" key="11">
    <source>
        <dbReference type="Proteomes" id="UP000038045"/>
    </source>
</evidence>
<feature type="disulfide bond" evidence="6">
    <location>
        <begin position="231"/>
        <end position="241"/>
    </location>
</feature>
<dbReference type="Proteomes" id="UP000038045">
    <property type="component" value="Unplaced"/>
</dbReference>
<dbReference type="PANTHER" id="PTHR10127:SF802">
    <property type="entry name" value="ZINC METALLOPROTEINASE NAS-10"/>
    <property type="match status" value="1"/>
</dbReference>
<evidence type="ECO:0000256" key="3">
    <source>
        <dbReference type="ARBA" id="ARBA00022833"/>
    </source>
</evidence>
<sequence>MKFLLFIFTLSFISFGSSTNVRSRRHVLSTTLRALPTIQGTNQIALSYRVQSGVDNTAVQSAFNIFESQTCITSTNLDTIQPIPPANQEDIQFVSGTQCVSSGYGLLAVGTPRVITLSTTCATIPEIQRLIGHALGLRNEEVRPDREGYVRIITANVIPQNISEFNIDNLTVVKASTINYDYGSLMQSPLNYLSANGQNTMRLVYPNFNRTVGQRLGYGFNDLKLINMEYCSNICTGTNTCENFGYQNPRNCSLCICPPFFTGQNCQLLESNQGGCGSQRVSVTRKRKVVTVNGNRTCLIRFRAPPGQRVKLTIVKAKLPGGVNCWGTKGIEAKLFNDKSVAGAKFCGRVTNRKMRTEGNIALVRYRGANSNHMMRLRIERARN</sequence>
<evidence type="ECO:0000259" key="10">
    <source>
        <dbReference type="PROSITE" id="PS51864"/>
    </source>
</evidence>
<comment type="caution">
    <text evidence="6">Lacks conserved residue(s) required for the propagation of feature annotation.</text>
</comment>
<feature type="disulfide bond" evidence="7">
    <location>
        <begin position="99"/>
        <end position="121"/>
    </location>
</feature>
<name>A0A0N4Z7F4_PARTI</name>
<dbReference type="PRINTS" id="PR00480">
    <property type="entry name" value="ASTACIN"/>
</dbReference>
<dbReference type="STRING" id="131310.A0A0N4Z7F4"/>
<evidence type="ECO:0000256" key="8">
    <source>
        <dbReference type="RuleBase" id="RU361183"/>
    </source>
</evidence>
<keyword evidence="4 8" id="KW-0482">Metalloprotease</keyword>
<comment type="cofactor">
    <cofactor evidence="8">
        <name>Zn(2+)</name>
        <dbReference type="ChEBI" id="CHEBI:29105"/>
    </cofactor>
    <text evidence="8">Binds 1 zinc ion per subunit.</text>
</comment>
<dbReference type="InterPro" id="IPR006026">
    <property type="entry name" value="Peptidase_Metallo"/>
</dbReference>
<dbReference type="GO" id="GO:0008270">
    <property type="term" value="F:zinc ion binding"/>
    <property type="evidence" value="ECO:0007669"/>
    <property type="project" value="InterPro"/>
</dbReference>
<keyword evidence="1 6" id="KW-0245">EGF-like domain</keyword>
<keyword evidence="8" id="KW-0732">Signal</keyword>
<dbReference type="SUPFAM" id="SSF55486">
    <property type="entry name" value="Metalloproteases ('zincins'), catalytic domain"/>
    <property type="match status" value="1"/>
</dbReference>
<feature type="domain" description="Peptidase M12A" evidence="10">
    <location>
        <begin position="25"/>
        <end position="232"/>
    </location>
</feature>
<dbReference type="SUPFAM" id="SSF49854">
    <property type="entry name" value="Spermadhesin, CUB domain"/>
    <property type="match status" value="1"/>
</dbReference>
<feature type="disulfide bond" evidence="6">
    <location>
        <begin position="257"/>
        <end position="266"/>
    </location>
</feature>
<keyword evidence="11" id="KW-1185">Reference proteome</keyword>
<dbReference type="PROSITE" id="PS00022">
    <property type="entry name" value="EGF_1"/>
    <property type="match status" value="1"/>
</dbReference>
<dbReference type="Gene3D" id="2.60.120.290">
    <property type="entry name" value="Spermadhesin, CUB domain"/>
    <property type="match status" value="1"/>
</dbReference>
<dbReference type="WBParaSite" id="PTRK_0000310500.1">
    <property type="protein sequence ID" value="PTRK_0000310500.1"/>
    <property type="gene ID" value="PTRK_0000310500"/>
</dbReference>
<evidence type="ECO:0000256" key="7">
    <source>
        <dbReference type="PROSITE-ProRule" id="PRU01211"/>
    </source>
</evidence>
<dbReference type="SMART" id="SM00235">
    <property type="entry name" value="ZnMc"/>
    <property type="match status" value="1"/>
</dbReference>
<dbReference type="PROSITE" id="PS51864">
    <property type="entry name" value="ASTACIN"/>
    <property type="match status" value="1"/>
</dbReference>